<dbReference type="EMBL" id="CP080507">
    <property type="protein sequence ID" value="QYM78067.1"/>
    <property type="molecule type" value="Genomic_DNA"/>
</dbReference>
<protein>
    <submittedName>
        <fullName evidence="4">Glycosyltransferase family 8 protein</fullName>
    </submittedName>
</protein>
<dbReference type="AlphaFoldDB" id="A0A8F9XFG5"/>
<evidence type="ECO:0000256" key="2">
    <source>
        <dbReference type="ARBA" id="ARBA00022679"/>
    </source>
</evidence>
<evidence type="ECO:0000256" key="3">
    <source>
        <dbReference type="ARBA" id="ARBA00022723"/>
    </source>
</evidence>
<organism evidence="4 5">
    <name type="scientific">Horticoccus luteus</name>
    <dbReference type="NCBI Taxonomy" id="2862869"/>
    <lineage>
        <taxon>Bacteria</taxon>
        <taxon>Pseudomonadati</taxon>
        <taxon>Verrucomicrobiota</taxon>
        <taxon>Opitutia</taxon>
        <taxon>Opitutales</taxon>
        <taxon>Opitutaceae</taxon>
        <taxon>Horticoccus</taxon>
    </lineage>
</organism>
<sequence>MSSRHVDIAFCCDEGYLQPLTVAVESLVATASQPSALRVWVASRSLQPEMLGHLANRVESLGGEFHVVPIATDDARLRGAKVDKHLSVATYDRLLLPDVLPAEVTRVLYLDCDIVVCRAVEELWAEDLGAHSLAAVQKPRAENFARVGLACEEDYFNAGVLLMDLARWRAERTHLTALAYIQQEEGRLEFHDQDALNHAIAGRWTHLDRRWNQQFKFFVHTAGFLHMTAADLRRVRTDPFLVHFTTGSKPWHYDNAHPFRHYFYAALDRTIYAGWRPQPRDWRERVHRWRCACVPPHLDPAVLRNVFRPGYKALKARLRLRVALAGTRG</sequence>
<dbReference type="Gene3D" id="3.90.550.10">
    <property type="entry name" value="Spore Coat Polysaccharide Biosynthesis Protein SpsA, Chain A"/>
    <property type="match status" value="1"/>
</dbReference>
<dbReference type="Pfam" id="PF01501">
    <property type="entry name" value="Glyco_transf_8"/>
    <property type="match status" value="1"/>
</dbReference>
<dbReference type="InterPro" id="IPR029044">
    <property type="entry name" value="Nucleotide-diphossugar_trans"/>
</dbReference>
<dbReference type="RefSeq" id="WP_220161171.1">
    <property type="nucleotide sequence ID" value="NZ_CP080507.1"/>
</dbReference>
<dbReference type="PANTHER" id="PTHR13778">
    <property type="entry name" value="GLYCOSYLTRANSFERASE 8 DOMAIN-CONTAINING PROTEIN"/>
    <property type="match status" value="1"/>
</dbReference>
<dbReference type="CDD" id="cd04194">
    <property type="entry name" value="GT8_A4GalT_like"/>
    <property type="match status" value="1"/>
</dbReference>
<dbReference type="GO" id="GO:0046872">
    <property type="term" value="F:metal ion binding"/>
    <property type="evidence" value="ECO:0007669"/>
    <property type="project" value="UniProtKB-KW"/>
</dbReference>
<evidence type="ECO:0000313" key="4">
    <source>
        <dbReference type="EMBL" id="QYM78067.1"/>
    </source>
</evidence>
<dbReference type="GO" id="GO:0016757">
    <property type="term" value="F:glycosyltransferase activity"/>
    <property type="evidence" value="ECO:0007669"/>
    <property type="project" value="UniProtKB-KW"/>
</dbReference>
<dbReference type="InterPro" id="IPR002495">
    <property type="entry name" value="Glyco_trans_8"/>
</dbReference>
<dbReference type="Proteomes" id="UP000825051">
    <property type="component" value="Chromosome"/>
</dbReference>
<gene>
    <name evidence="4" type="ORF">K0B96_12190</name>
</gene>
<dbReference type="KEGG" id="ole:K0B96_12190"/>
<evidence type="ECO:0000256" key="1">
    <source>
        <dbReference type="ARBA" id="ARBA00022676"/>
    </source>
</evidence>
<proteinExistence type="predicted"/>
<dbReference type="PANTHER" id="PTHR13778:SF47">
    <property type="entry name" value="LIPOPOLYSACCHARIDE 1,3-GALACTOSYLTRANSFERASE"/>
    <property type="match status" value="1"/>
</dbReference>
<name>A0A8F9XFG5_9BACT</name>
<keyword evidence="2" id="KW-0808">Transferase</keyword>
<keyword evidence="1" id="KW-0328">Glycosyltransferase</keyword>
<reference evidence="4" key="1">
    <citation type="submission" date="2021-08" db="EMBL/GenBank/DDBJ databases">
        <title>Genome of a novel bacterium of the phylum Verrucomicrobia, Oleiharenicola sp. KSB-15.</title>
        <authorList>
            <person name="Chung J.-H."/>
            <person name="Ahn J.-H."/>
            <person name="Yoon Y."/>
            <person name="Kim D.-Y."/>
            <person name="An S.-H."/>
            <person name="Park I."/>
            <person name="Yeon J."/>
        </authorList>
    </citation>
    <scope>NUCLEOTIDE SEQUENCE</scope>
    <source>
        <strain evidence="4">KSB-15</strain>
    </source>
</reference>
<dbReference type="InterPro" id="IPR050748">
    <property type="entry name" value="Glycosyltrans_8_dom-fam"/>
</dbReference>
<keyword evidence="3" id="KW-0479">Metal-binding</keyword>
<keyword evidence="5" id="KW-1185">Reference proteome</keyword>
<dbReference type="SUPFAM" id="SSF53448">
    <property type="entry name" value="Nucleotide-diphospho-sugar transferases"/>
    <property type="match status" value="1"/>
</dbReference>
<evidence type="ECO:0000313" key="5">
    <source>
        <dbReference type="Proteomes" id="UP000825051"/>
    </source>
</evidence>
<accession>A0A8F9XFG5</accession>